<feature type="transmembrane region" description="Helical" evidence="1">
    <location>
        <begin position="85"/>
        <end position="105"/>
    </location>
</feature>
<evidence type="ECO:0000313" key="4">
    <source>
        <dbReference type="Proteomes" id="UP000596929"/>
    </source>
</evidence>
<dbReference type="InterPro" id="IPR036890">
    <property type="entry name" value="HATPase_C_sf"/>
</dbReference>
<proteinExistence type="predicted"/>
<dbReference type="PANTHER" id="PTHR40448:SF1">
    <property type="entry name" value="TWO-COMPONENT SENSOR HISTIDINE KINASE"/>
    <property type="match status" value="1"/>
</dbReference>
<feature type="transmembrane region" description="Helical" evidence="1">
    <location>
        <begin position="188"/>
        <end position="208"/>
    </location>
</feature>
<gene>
    <name evidence="3" type="ORF">H8S20_03080</name>
</gene>
<feature type="transmembrane region" description="Helical" evidence="1">
    <location>
        <begin position="158"/>
        <end position="176"/>
    </location>
</feature>
<dbReference type="SUPFAM" id="SSF55874">
    <property type="entry name" value="ATPase domain of HSP90 chaperone/DNA topoisomerase II/histidine kinase"/>
    <property type="match status" value="1"/>
</dbReference>
<dbReference type="RefSeq" id="WP_032119824.1">
    <property type="nucleotide sequence ID" value="NZ_JACOOO010000004.1"/>
</dbReference>
<dbReference type="Pfam" id="PF14501">
    <property type="entry name" value="HATPase_c_5"/>
    <property type="match status" value="1"/>
</dbReference>
<feature type="transmembrane region" description="Helical" evidence="1">
    <location>
        <begin position="117"/>
        <end position="137"/>
    </location>
</feature>
<accession>A0ABR7D902</accession>
<evidence type="ECO:0000313" key="3">
    <source>
        <dbReference type="EMBL" id="MBC5627869.1"/>
    </source>
</evidence>
<dbReference type="Gene3D" id="3.30.565.10">
    <property type="entry name" value="Histidine kinase-like ATPase, C-terminal domain"/>
    <property type="match status" value="1"/>
</dbReference>
<feature type="domain" description="Sensor histidine kinase NatK-like C-terminal" evidence="2">
    <location>
        <begin position="329"/>
        <end position="427"/>
    </location>
</feature>
<keyword evidence="1" id="KW-1133">Transmembrane helix</keyword>
<evidence type="ECO:0000259" key="2">
    <source>
        <dbReference type="Pfam" id="PF14501"/>
    </source>
</evidence>
<feature type="transmembrane region" description="Helical" evidence="1">
    <location>
        <begin position="6"/>
        <end position="24"/>
    </location>
</feature>
<dbReference type="Proteomes" id="UP000596929">
    <property type="component" value="Unassembled WGS sequence"/>
</dbReference>
<sequence>MKLLCYVFRATICIFNICTSLWFLDNVLVCDSEIRRKNKFIFCSLILLIIIVGEEIGIFLAIIWYYSVLFIYAIYIKAKVNLSNVFWITQSVSNCLCVFILTYIFGAFFEKCTFLEFYNANSLLKQTIFFFSVLFRIKIIKVNIKNRFIIDNLSNNQKVISILVFLIIQFFLIITLKGSVVINNPVTFYEGILVILLFGVDIFFYKILTFLSKEIEEKYLLEMSVKQNELEERYINEISQIYTDIKSWKHDYRNNINVICNLAIENKHEELFKYIEEFDKEIMVAEAVIYTGVFLIDSVVTSKYLYGSSRGIKFNINTEKIEKGKISDFDINIILSNILDNAIEGALRAKEKKVDINIYERDNNIVFKIRNTFDGYIEKFNGSYLTTKEENLHGLGINRVNKVISKYNGMLYMNDENNIFESKVIIPIK</sequence>
<evidence type="ECO:0000256" key="1">
    <source>
        <dbReference type="SAM" id="Phobius"/>
    </source>
</evidence>
<organism evidence="3 4">
    <name type="scientific">Clostridium hominis</name>
    <dbReference type="NCBI Taxonomy" id="2763036"/>
    <lineage>
        <taxon>Bacteria</taxon>
        <taxon>Bacillati</taxon>
        <taxon>Bacillota</taxon>
        <taxon>Clostridia</taxon>
        <taxon>Eubacteriales</taxon>
        <taxon>Clostridiaceae</taxon>
        <taxon>Clostridium</taxon>
    </lineage>
</organism>
<keyword evidence="4" id="KW-1185">Reference proteome</keyword>
<dbReference type="PANTHER" id="PTHR40448">
    <property type="entry name" value="TWO-COMPONENT SENSOR HISTIDINE KINASE"/>
    <property type="match status" value="1"/>
</dbReference>
<protein>
    <submittedName>
        <fullName evidence="3">GHKL domain-containing protein</fullName>
    </submittedName>
</protein>
<dbReference type="EMBL" id="JACOOO010000004">
    <property type="protein sequence ID" value="MBC5627869.1"/>
    <property type="molecule type" value="Genomic_DNA"/>
</dbReference>
<dbReference type="InterPro" id="IPR032834">
    <property type="entry name" value="NatK-like_C"/>
</dbReference>
<keyword evidence="1" id="KW-0472">Membrane</keyword>
<reference evidence="3 4" key="1">
    <citation type="submission" date="2020-08" db="EMBL/GenBank/DDBJ databases">
        <title>Genome public.</title>
        <authorList>
            <person name="Liu C."/>
            <person name="Sun Q."/>
        </authorList>
    </citation>
    <scope>NUCLEOTIDE SEQUENCE [LARGE SCALE GENOMIC DNA]</scope>
    <source>
        <strain evidence="3 4">NSJ-6</strain>
    </source>
</reference>
<comment type="caution">
    <text evidence="3">The sequence shown here is derived from an EMBL/GenBank/DDBJ whole genome shotgun (WGS) entry which is preliminary data.</text>
</comment>
<keyword evidence="1" id="KW-0812">Transmembrane</keyword>
<name>A0ABR7D902_9CLOT</name>